<evidence type="ECO:0000256" key="1">
    <source>
        <dbReference type="SAM" id="MobiDB-lite"/>
    </source>
</evidence>
<proteinExistence type="predicted"/>
<dbReference type="Proteomes" id="UP000541444">
    <property type="component" value="Unassembled WGS sequence"/>
</dbReference>
<reference evidence="2 3" key="1">
    <citation type="journal article" date="2020" name="IScience">
        <title>Genome Sequencing of the Endangered Kingdonia uniflora (Circaeasteraceae, Ranunculales) Reveals Potential Mechanisms of Evolutionary Specialization.</title>
        <authorList>
            <person name="Sun Y."/>
            <person name="Deng T."/>
            <person name="Zhang A."/>
            <person name="Moore M.J."/>
            <person name="Landis J.B."/>
            <person name="Lin N."/>
            <person name="Zhang H."/>
            <person name="Zhang X."/>
            <person name="Huang J."/>
            <person name="Zhang X."/>
            <person name="Sun H."/>
            <person name="Wang H."/>
        </authorList>
    </citation>
    <scope>NUCLEOTIDE SEQUENCE [LARGE SCALE GENOMIC DNA]</scope>
    <source>
        <strain evidence="2">TB1705</strain>
        <tissue evidence="2">Leaf</tissue>
    </source>
</reference>
<sequence>ETLIMAEEKDRRDNRTRYSKNHYEGKRKDVPARRDDADTYPEEPSFQKLRDNIKACLSSSLKPQSAIDRGRSIFRERKSLNFERSPPLLCDLAKKNKVLPSEMRIKNLKPCSKMVVSSSDDSSSSGRTIDDAKVRGTVTIDMPAVVQSGVNERLEEEVEPGDFFKYPADAVGKTFSKYKKDLAGKWGNYVINEGLNFKTLVRPDGRIEHYQVPSLDQWKRNMDIGDDVEISYYNGTGVEVVEEGGNECSGCCPAQLNGNVFEMMRVCETLNKKWRGGNSVRQFVADDVLKYYKLKYMKGGKIGYLYSDSARLKFFNFESAGRPWCDHLVMVRGNCMQVPGEPALELLYKNFNERKKALPLLEQTAIAQTTQAETEVDAAVNMAPPLKKQKQDSRKDIRASSKGVNLKAVEQEVLDLVKRDPIRLDTQIRSSISQLSVAWKSSPEVLKVASTDRAEYEAEKAYLAEQLKERTALCEQLQKKKALWLEQLEHEKTLQNKQF</sequence>
<organism evidence="2 3">
    <name type="scientific">Kingdonia uniflora</name>
    <dbReference type="NCBI Taxonomy" id="39325"/>
    <lineage>
        <taxon>Eukaryota</taxon>
        <taxon>Viridiplantae</taxon>
        <taxon>Streptophyta</taxon>
        <taxon>Embryophyta</taxon>
        <taxon>Tracheophyta</taxon>
        <taxon>Spermatophyta</taxon>
        <taxon>Magnoliopsida</taxon>
        <taxon>Ranunculales</taxon>
        <taxon>Circaeasteraceae</taxon>
        <taxon>Kingdonia</taxon>
    </lineage>
</organism>
<keyword evidence="3" id="KW-1185">Reference proteome</keyword>
<dbReference type="AlphaFoldDB" id="A0A7J7LGC5"/>
<accession>A0A7J7LGC5</accession>
<protein>
    <submittedName>
        <fullName evidence="2">Uncharacterized protein</fullName>
    </submittedName>
</protein>
<feature type="compositionally biased region" description="Basic and acidic residues" evidence="1">
    <location>
        <begin position="1"/>
        <end position="37"/>
    </location>
</feature>
<feature type="region of interest" description="Disordered" evidence="1">
    <location>
        <begin position="1"/>
        <end position="44"/>
    </location>
</feature>
<dbReference type="EMBL" id="JACGCM010002300">
    <property type="protein sequence ID" value="KAF6141618.1"/>
    <property type="molecule type" value="Genomic_DNA"/>
</dbReference>
<name>A0A7J7LGC5_9MAGN</name>
<evidence type="ECO:0000313" key="3">
    <source>
        <dbReference type="Proteomes" id="UP000541444"/>
    </source>
</evidence>
<feature type="non-terminal residue" evidence="2">
    <location>
        <position position="1"/>
    </location>
</feature>
<evidence type="ECO:0000313" key="2">
    <source>
        <dbReference type="EMBL" id="KAF6141618.1"/>
    </source>
</evidence>
<gene>
    <name evidence="2" type="ORF">GIB67_001170</name>
</gene>
<comment type="caution">
    <text evidence="2">The sequence shown here is derived from an EMBL/GenBank/DDBJ whole genome shotgun (WGS) entry which is preliminary data.</text>
</comment>